<protein>
    <submittedName>
        <fullName evidence="2">Uncharacterized protein</fullName>
    </submittedName>
</protein>
<keyword evidence="1" id="KW-0472">Membrane</keyword>
<comment type="caution">
    <text evidence="2">The sequence shown here is derived from an EMBL/GenBank/DDBJ whole genome shotgun (WGS) entry which is preliminary data.</text>
</comment>
<gene>
    <name evidence="2" type="ORF">GCM10011361_23960</name>
</gene>
<dbReference type="RefSeq" id="WP_188371011.1">
    <property type="nucleotide sequence ID" value="NZ_BMFH01000002.1"/>
</dbReference>
<keyword evidence="3" id="KW-1185">Reference proteome</keyword>
<feature type="transmembrane region" description="Helical" evidence="1">
    <location>
        <begin position="6"/>
        <end position="25"/>
    </location>
</feature>
<dbReference type="EMBL" id="BMFH01000002">
    <property type="protein sequence ID" value="GGD56625.1"/>
    <property type="molecule type" value="Genomic_DNA"/>
</dbReference>
<name>A0ABQ1R3A7_9FLAO</name>
<evidence type="ECO:0000256" key="1">
    <source>
        <dbReference type="SAM" id="Phobius"/>
    </source>
</evidence>
<keyword evidence="1" id="KW-1133">Transmembrane helix</keyword>
<organism evidence="2 3">
    <name type="scientific">Muriicola marianensis</name>
    <dbReference type="NCBI Taxonomy" id="1324801"/>
    <lineage>
        <taxon>Bacteria</taxon>
        <taxon>Pseudomonadati</taxon>
        <taxon>Bacteroidota</taxon>
        <taxon>Flavobacteriia</taxon>
        <taxon>Flavobacteriales</taxon>
        <taxon>Flavobacteriaceae</taxon>
        <taxon>Muriicola</taxon>
    </lineage>
</organism>
<keyword evidence="1" id="KW-0812">Transmembrane</keyword>
<reference evidence="3" key="1">
    <citation type="journal article" date="2019" name="Int. J. Syst. Evol. Microbiol.">
        <title>The Global Catalogue of Microorganisms (GCM) 10K type strain sequencing project: providing services to taxonomists for standard genome sequencing and annotation.</title>
        <authorList>
            <consortium name="The Broad Institute Genomics Platform"/>
            <consortium name="The Broad Institute Genome Sequencing Center for Infectious Disease"/>
            <person name="Wu L."/>
            <person name="Ma J."/>
        </authorList>
    </citation>
    <scope>NUCLEOTIDE SEQUENCE [LARGE SCALE GENOMIC DNA]</scope>
    <source>
        <strain evidence="3">CGMCC 1.12606</strain>
    </source>
</reference>
<dbReference type="Proteomes" id="UP000625780">
    <property type="component" value="Unassembled WGS sequence"/>
</dbReference>
<accession>A0ABQ1R3A7</accession>
<evidence type="ECO:0000313" key="2">
    <source>
        <dbReference type="EMBL" id="GGD56625.1"/>
    </source>
</evidence>
<evidence type="ECO:0000313" key="3">
    <source>
        <dbReference type="Proteomes" id="UP000625780"/>
    </source>
</evidence>
<sequence length="59" mass="6689">MTTFFTIFFILIAVNAGLLTFSVVMNKRRQAEISGDRNDAAQEKVYPLDLSSSEYRKAI</sequence>
<proteinExistence type="predicted"/>